<evidence type="ECO:0000313" key="4">
    <source>
        <dbReference type="EMBL" id="GBF56828.1"/>
    </source>
</evidence>
<dbReference type="AlphaFoldDB" id="A0A2P2E6Z5"/>
<keyword evidence="5" id="KW-1185">Reference proteome</keyword>
<name>A0A2P2E6Z5_9PROT</name>
<evidence type="ECO:0000256" key="1">
    <source>
        <dbReference type="ARBA" id="ARBA00006135"/>
    </source>
</evidence>
<gene>
    <name evidence="4" type="primary">ptlF_1</name>
    <name evidence="4" type="ORF">PbB2_00485</name>
</gene>
<accession>A0A2P2E6Z5</accession>
<dbReference type="OrthoDB" id="7390264at2"/>
<organism evidence="4 5">
    <name type="scientific">Candidatus Phycosocius bacilliformis</name>
    <dbReference type="NCBI Taxonomy" id="1445552"/>
    <lineage>
        <taxon>Bacteria</taxon>
        <taxon>Pseudomonadati</taxon>
        <taxon>Pseudomonadota</taxon>
        <taxon>Alphaproteobacteria</taxon>
        <taxon>Caulobacterales</taxon>
        <taxon>Caulobacterales incertae sedis</taxon>
        <taxon>Candidatus Phycosocius</taxon>
    </lineage>
</organism>
<sequence>MTIQVAPWLVRVAAAMVVAGSVAGPALGQMRQVPIPGATDPRVQTVPFIEDSVVSLRGHYGYQMMVEFGSDERIENVSIGDSLAWQVTPNRRADTLFIKPIEFDAATNMSVITSKRRYTFQLSAEEPTGPGDPNIIYRVKFTYPAEPGNIETPNPAPIPAANANMRYSVSGSTRNIPARIYDDGQRTYLEWAPGAATPAVFALGPDGSESLVNFVMRGNVMVVERVGPAFVLRNGADQTLVANDAWREPDPGPDAPVVKSKAQKRGLFSFGRPTEGRQ</sequence>
<evidence type="ECO:0000256" key="3">
    <source>
        <dbReference type="SAM" id="MobiDB-lite"/>
    </source>
</evidence>
<dbReference type="RefSeq" id="WP_108983675.1">
    <property type="nucleotide sequence ID" value="NZ_BFBR01000001.1"/>
</dbReference>
<proteinExistence type="inferred from homology"/>
<evidence type="ECO:0000313" key="5">
    <source>
        <dbReference type="Proteomes" id="UP000245086"/>
    </source>
</evidence>
<dbReference type="InterPro" id="IPR033645">
    <property type="entry name" value="VirB9/CagX/TrbG_C"/>
</dbReference>
<dbReference type="InterPro" id="IPR038161">
    <property type="entry name" value="VirB9/CagX/TrbG_C_sf"/>
</dbReference>
<evidence type="ECO:0000256" key="2">
    <source>
        <dbReference type="ARBA" id="ARBA00022729"/>
    </source>
</evidence>
<feature type="region of interest" description="Disordered" evidence="3">
    <location>
        <begin position="244"/>
        <end position="278"/>
    </location>
</feature>
<comment type="similarity">
    <text evidence="1">Belongs to the TrbG/VirB9 family.</text>
</comment>
<keyword evidence="2" id="KW-0732">Signal</keyword>
<dbReference type="Proteomes" id="UP000245086">
    <property type="component" value="Unassembled WGS sequence"/>
</dbReference>
<dbReference type="Pfam" id="PF03524">
    <property type="entry name" value="CagX"/>
    <property type="match status" value="1"/>
</dbReference>
<dbReference type="CDD" id="cd06911">
    <property type="entry name" value="VirB9_CagX_TrbG"/>
    <property type="match status" value="1"/>
</dbReference>
<dbReference type="Gene3D" id="2.60.40.2500">
    <property type="match status" value="1"/>
</dbReference>
<dbReference type="InterPro" id="IPR010258">
    <property type="entry name" value="Conjugal_tfr_TrbG/VirB9/CagX"/>
</dbReference>
<reference evidence="4 5" key="1">
    <citation type="journal article" date="2018" name="Genome Announc.">
        <title>Draft Genome Sequence of "Candidatus Phycosocius bacilliformis," an Alphaproteobacterial Ectosymbiont of the Hydrocarbon-Producing Green Alga Botryococcus braunii.</title>
        <authorList>
            <person name="Tanabe Y."/>
            <person name="Yamaguchi H."/>
            <person name="Watanabe M.M."/>
        </authorList>
    </citation>
    <scope>NUCLEOTIDE SEQUENCE [LARGE SCALE GENOMIC DNA]</scope>
    <source>
        <strain evidence="4 5">BOTRYCO-2</strain>
    </source>
</reference>
<comment type="caution">
    <text evidence="4">The sequence shown here is derived from an EMBL/GenBank/DDBJ whole genome shotgun (WGS) entry which is preliminary data.</text>
</comment>
<protein>
    <submittedName>
        <fullName evidence="4">Type IV secretion system protein PtlF</fullName>
    </submittedName>
</protein>
<dbReference type="EMBL" id="BFBR01000001">
    <property type="protein sequence ID" value="GBF56828.1"/>
    <property type="molecule type" value="Genomic_DNA"/>
</dbReference>